<evidence type="ECO:0000313" key="1">
    <source>
        <dbReference type="EMBL" id="EAL69868.1"/>
    </source>
</evidence>
<comment type="caution">
    <text evidence="1">The sequence shown here is derived from an EMBL/GenBank/DDBJ whole genome shotgun (WGS) entry which is preliminary data.</text>
</comment>
<name>Q86I03_DICDI</name>
<dbReference type="InParanoid" id="Q86I03"/>
<dbReference type="EMBL" id="AAFI02000013">
    <property type="protein sequence ID" value="EAL69868.1"/>
    <property type="molecule type" value="Genomic_DNA"/>
</dbReference>
<dbReference type="PaxDb" id="44689-DDB0167515"/>
<proteinExistence type="predicted"/>
<accession>Q554K0</accession>
<sequence>MLFKSLNQITSLNKSTISDISKFSTETSFDINKSSGKNTHYNAVLFTRPQMYNF</sequence>
<dbReference type="Proteomes" id="UP000002195">
    <property type="component" value="Unassembled WGS sequence"/>
</dbReference>
<dbReference type="PhylomeDB" id="Q86I03"/>
<dbReference type="GeneID" id="8619751"/>
<accession>Q86I03</accession>
<dbReference type="dictyBase" id="DDB_G0275175"/>
<organism evidence="1 2">
    <name type="scientific">Dictyostelium discoideum</name>
    <name type="common">Social amoeba</name>
    <dbReference type="NCBI Taxonomy" id="44689"/>
    <lineage>
        <taxon>Eukaryota</taxon>
        <taxon>Amoebozoa</taxon>
        <taxon>Evosea</taxon>
        <taxon>Eumycetozoa</taxon>
        <taxon>Dictyostelia</taxon>
        <taxon>Dictyosteliales</taxon>
        <taxon>Dictyosteliaceae</taxon>
        <taxon>Dictyostelium</taxon>
    </lineage>
</organism>
<reference evidence="1 2" key="1">
    <citation type="journal article" date="2005" name="Nature">
        <title>The genome of the social amoeba Dictyostelium discoideum.</title>
        <authorList>
            <consortium name="The Dictyostelium discoideum Sequencing Consortium"/>
            <person name="Eichinger L."/>
            <person name="Pachebat J.A."/>
            <person name="Glockner G."/>
            <person name="Rajandream M.A."/>
            <person name="Sucgang R."/>
            <person name="Berriman M."/>
            <person name="Song J."/>
            <person name="Olsen R."/>
            <person name="Szafranski K."/>
            <person name="Xu Q."/>
            <person name="Tunggal B."/>
            <person name="Kummerfeld S."/>
            <person name="Madera M."/>
            <person name="Konfortov B.A."/>
            <person name="Rivero F."/>
            <person name="Bankier A.T."/>
            <person name="Lehmann R."/>
            <person name="Hamlin N."/>
            <person name="Davies R."/>
            <person name="Gaudet P."/>
            <person name="Fey P."/>
            <person name="Pilcher K."/>
            <person name="Chen G."/>
            <person name="Saunders D."/>
            <person name="Sodergren E."/>
            <person name="Davis P."/>
            <person name="Kerhornou A."/>
            <person name="Nie X."/>
            <person name="Hall N."/>
            <person name="Anjard C."/>
            <person name="Hemphill L."/>
            <person name="Bason N."/>
            <person name="Farbrother P."/>
            <person name="Desany B."/>
            <person name="Just E."/>
            <person name="Morio T."/>
            <person name="Rost R."/>
            <person name="Churcher C."/>
            <person name="Cooper J."/>
            <person name="Haydock S."/>
            <person name="van Driessche N."/>
            <person name="Cronin A."/>
            <person name="Goodhead I."/>
            <person name="Muzny D."/>
            <person name="Mourier T."/>
            <person name="Pain A."/>
            <person name="Lu M."/>
            <person name="Harper D."/>
            <person name="Lindsay R."/>
            <person name="Hauser H."/>
            <person name="James K."/>
            <person name="Quiles M."/>
            <person name="Madan Babu M."/>
            <person name="Saito T."/>
            <person name="Buchrieser C."/>
            <person name="Wardroper A."/>
            <person name="Felder M."/>
            <person name="Thangavelu M."/>
            <person name="Johnson D."/>
            <person name="Knights A."/>
            <person name="Loulseged H."/>
            <person name="Mungall K."/>
            <person name="Oliver K."/>
            <person name="Price C."/>
            <person name="Quail M.A."/>
            <person name="Urushihara H."/>
            <person name="Hernandez J."/>
            <person name="Rabbinowitsch E."/>
            <person name="Steffen D."/>
            <person name="Sanders M."/>
            <person name="Ma J."/>
            <person name="Kohara Y."/>
            <person name="Sharp S."/>
            <person name="Simmonds M."/>
            <person name="Spiegler S."/>
            <person name="Tivey A."/>
            <person name="Sugano S."/>
            <person name="White B."/>
            <person name="Walker D."/>
            <person name="Woodward J."/>
            <person name="Winckler T."/>
            <person name="Tanaka Y."/>
            <person name="Shaulsky G."/>
            <person name="Schleicher M."/>
            <person name="Weinstock G."/>
            <person name="Rosenthal A."/>
            <person name="Cox E.C."/>
            <person name="Chisholm R.L."/>
            <person name="Gibbs R."/>
            <person name="Loomis W.F."/>
            <person name="Platzer M."/>
            <person name="Kay R.R."/>
            <person name="Williams J."/>
            <person name="Dear P.H."/>
            <person name="Noegel A.A."/>
            <person name="Barrell B."/>
            <person name="Kuspa A."/>
        </authorList>
    </citation>
    <scope>NUCLEOTIDE SEQUENCE [LARGE SCALE GENOMIC DNA]</scope>
    <source>
        <strain evidence="1 2">AX4</strain>
    </source>
</reference>
<dbReference type="VEuPathDB" id="AmoebaDB:DDB_G0275175"/>
<evidence type="ECO:0000313" key="2">
    <source>
        <dbReference type="Proteomes" id="UP000002195"/>
    </source>
</evidence>
<dbReference type="KEGG" id="ddi:DDB_G0275175"/>
<dbReference type="AlphaFoldDB" id="Q86I03"/>
<protein>
    <submittedName>
        <fullName evidence="1">Uncharacterized protein</fullName>
    </submittedName>
</protein>
<keyword evidence="2" id="KW-1185">Reference proteome</keyword>
<dbReference type="HOGENOM" id="CLU_206792_0_0_1"/>
<dbReference type="RefSeq" id="XP_643711.1">
    <property type="nucleotide sequence ID" value="XM_638619.1"/>
</dbReference>
<gene>
    <name evidence="1" type="ORF">DDB_G0275175</name>
</gene>